<feature type="compositionally biased region" description="Low complexity" evidence="1">
    <location>
        <begin position="213"/>
        <end position="241"/>
    </location>
</feature>
<proteinExistence type="predicted"/>
<feature type="region of interest" description="Disordered" evidence="1">
    <location>
        <begin position="1"/>
        <end position="22"/>
    </location>
</feature>
<keyword evidence="2" id="KW-1133">Transmembrane helix</keyword>
<keyword evidence="2" id="KW-0812">Transmembrane</keyword>
<reference evidence="4" key="1">
    <citation type="journal article" date="2019" name="Int. J. Syst. Evol. Microbiol.">
        <title>The Global Catalogue of Microorganisms (GCM) 10K type strain sequencing project: providing services to taxonomists for standard genome sequencing and annotation.</title>
        <authorList>
            <consortium name="The Broad Institute Genomics Platform"/>
            <consortium name="The Broad Institute Genome Sequencing Center for Infectious Disease"/>
            <person name="Wu L."/>
            <person name="Ma J."/>
        </authorList>
    </citation>
    <scope>NUCLEOTIDE SEQUENCE [LARGE SCALE GENOMIC DNA]</scope>
    <source>
        <strain evidence="4">NBRC 103632</strain>
    </source>
</reference>
<feature type="region of interest" description="Disordered" evidence="1">
    <location>
        <begin position="185"/>
        <end position="250"/>
    </location>
</feature>
<accession>A0AA37WST2</accession>
<sequence>MIDLALDPSETRETRDPEPRPKRGVNLRVILFSLAGAGALCGFGVAASTVMAGLAAPAPATFKVSGKAADWPDLKDGLPALAGSGKVASAPVPAAEPVSPALRMAALPEAFTPAVAPTGNPAAPPPAKVAAAAEPPARRIPVPTPIAPIAAGRQAATLPPSRTAALIAPRASEAIKAREVVEPAATPVQKPAAASAPMAAPPAAEKSEKPGRKPVAAQKPPAPPKVAAKAKAPASTAVAQAEASEPEETEVLGIKLPSLAPAGRKLKESVDALGDAVKNVF</sequence>
<dbReference type="AlphaFoldDB" id="A0AA37WST2"/>
<evidence type="ECO:0000313" key="3">
    <source>
        <dbReference type="EMBL" id="GLS71411.1"/>
    </source>
</evidence>
<keyword evidence="2" id="KW-0472">Membrane</keyword>
<evidence type="ECO:0000256" key="1">
    <source>
        <dbReference type="SAM" id="MobiDB-lite"/>
    </source>
</evidence>
<dbReference type="Proteomes" id="UP001157440">
    <property type="component" value="Unassembled WGS sequence"/>
</dbReference>
<gene>
    <name evidence="3" type="ORF">GCM10007890_34240</name>
</gene>
<evidence type="ECO:0008006" key="5">
    <source>
        <dbReference type="Google" id="ProtNLM"/>
    </source>
</evidence>
<protein>
    <recommendedName>
        <fullName evidence="5">Chemotaxis protein CheA</fullName>
    </recommendedName>
</protein>
<feature type="transmembrane region" description="Helical" evidence="2">
    <location>
        <begin position="29"/>
        <end position="55"/>
    </location>
</feature>
<evidence type="ECO:0000256" key="2">
    <source>
        <dbReference type="SAM" id="Phobius"/>
    </source>
</evidence>
<feature type="compositionally biased region" description="Low complexity" evidence="1">
    <location>
        <begin position="191"/>
        <end position="204"/>
    </location>
</feature>
<comment type="caution">
    <text evidence="3">The sequence shown here is derived from an EMBL/GenBank/DDBJ whole genome shotgun (WGS) entry which is preliminary data.</text>
</comment>
<evidence type="ECO:0000313" key="4">
    <source>
        <dbReference type="Proteomes" id="UP001157440"/>
    </source>
</evidence>
<dbReference type="EMBL" id="BSPL01000017">
    <property type="protein sequence ID" value="GLS71411.1"/>
    <property type="molecule type" value="Genomic_DNA"/>
</dbReference>
<keyword evidence="4" id="KW-1185">Reference proteome</keyword>
<feature type="compositionally biased region" description="Basic and acidic residues" evidence="1">
    <location>
        <begin position="9"/>
        <end position="21"/>
    </location>
</feature>
<name>A0AA37WST2_9HYPH</name>
<organism evidence="3 4">
    <name type="scientific">Methylobacterium tardum</name>
    <dbReference type="NCBI Taxonomy" id="374432"/>
    <lineage>
        <taxon>Bacteria</taxon>
        <taxon>Pseudomonadati</taxon>
        <taxon>Pseudomonadota</taxon>
        <taxon>Alphaproteobacteria</taxon>
        <taxon>Hyphomicrobiales</taxon>
        <taxon>Methylobacteriaceae</taxon>
        <taxon>Methylobacterium</taxon>
    </lineage>
</organism>
<dbReference type="RefSeq" id="WP_238194155.1">
    <property type="nucleotide sequence ID" value="NZ_BPQZ01000001.1"/>
</dbReference>